<evidence type="ECO:0000313" key="2">
    <source>
        <dbReference type="EMBL" id="VFK59767.1"/>
    </source>
</evidence>
<reference evidence="2" key="1">
    <citation type="submission" date="2019-02" db="EMBL/GenBank/DDBJ databases">
        <authorList>
            <person name="Gruber-Vodicka R. H."/>
            <person name="Seah K. B. B."/>
        </authorList>
    </citation>
    <scope>NUCLEOTIDE SEQUENCE</scope>
    <source>
        <strain evidence="2">BECK_BZ126</strain>
    </source>
</reference>
<gene>
    <name evidence="2" type="ORF">BECKTC1821F_GA0114240_10375</name>
</gene>
<feature type="region of interest" description="Disordered" evidence="1">
    <location>
        <begin position="1"/>
        <end position="34"/>
    </location>
</feature>
<name>A0A451A177_9GAMM</name>
<proteinExistence type="predicted"/>
<accession>A0A451A177</accession>
<sequence length="75" mass="8397">MRGSSCKMRDGKGRNDALESTFAQSGSRGKSHRDDKGCLLDFSTDFQCHESMGRKMVDARAYSMRKGVREDNVFG</sequence>
<dbReference type="EMBL" id="CAADFW010000037">
    <property type="protein sequence ID" value="VFK59767.1"/>
    <property type="molecule type" value="Genomic_DNA"/>
</dbReference>
<feature type="compositionally biased region" description="Basic and acidic residues" evidence="1">
    <location>
        <begin position="7"/>
        <end position="17"/>
    </location>
</feature>
<organism evidence="2">
    <name type="scientific">Candidatus Kentrum sp. TC</name>
    <dbReference type="NCBI Taxonomy" id="2126339"/>
    <lineage>
        <taxon>Bacteria</taxon>
        <taxon>Pseudomonadati</taxon>
        <taxon>Pseudomonadota</taxon>
        <taxon>Gammaproteobacteria</taxon>
        <taxon>Candidatus Kentrum</taxon>
    </lineage>
</organism>
<evidence type="ECO:0000256" key="1">
    <source>
        <dbReference type="SAM" id="MobiDB-lite"/>
    </source>
</evidence>
<protein>
    <submittedName>
        <fullName evidence="2">Uncharacterized protein</fullName>
    </submittedName>
</protein>
<dbReference type="AlphaFoldDB" id="A0A451A177"/>